<evidence type="ECO:0000256" key="3">
    <source>
        <dbReference type="ARBA" id="ARBA00022692"/>
    </source>
</evidence>
<dbReference type="InterPro" id="IPR001123">
    <property type="entry name" value="LeuE-type"/>
</dbReference>
<protein>
    <submittedName>
        <fullName evidence="7">Amino acid transporter</fullName>
    </submittedName>
</protein>
<keyword evidence="2" id="KW-1003">Cell membrane</keyword>
<reference evidence="7 8" key="1">
    <citation type="journal article" date="2016" name="Int. J. Syst. Evol. Microbiol.">
        <title>Chitinibacter fontanus sp. nov., isolated from a spring.</title>
        <authorList>
            <person name="Sheu S.Y."/>
            <person name="Li Y.S."/>
            <person name="Young C.C."/>
            <person name="Chen W.M."/>
        </authorList>
    </citation>
    <scope>NUCLEOTIDE SEQUENCE [LARGE SCALE GENOMIC DNA]</scope>
    <source>
        <strain evidence="7 8">STM-7</strain>
    </source>
</reference>
<dbReference type="PANTHER" id="PTHR30086">
    <property type="entry name" value="ARGININE EXPORTER PROTEIN ARGO"/>
    <property type="match status" value="1"/>
</dbReference>
<dbReference type="GO" id="GO:0005886">
    <property type="term" value="C:plasma membrane"/>
    <property type="evidence" value="ECO:0007669"/>
    <property type="project" value="UniProtKB-SubCell"/>
</dbReference>
<evidence type="ECO:0000256" key="2">
    <source>
        <dbReference type="ARBA" id="ARBA00022475"/>
    </source>
</evidence>
<evidence type="ECO:0000313" key="7">
    <source>
        <dbReference type="EMBL" id="QLI80175.1"/>
    </source>
</evidence>
<feature type="transmembrane region" description="Helical" evidence="6">
    <location>
        <begin position="6"/>
        <end position="26"/>
    </location>
</feature>
<dbReference type="Proteomes" id="UP000510822">
    <property type="component" value="Chromosome"/>
</dbReference>
<dbReference type="GO" id="GO:0015171">
    <property type="term" value="F:amino acid transmembrane transporter activity"/>
    <property type="evidence" value="ECO:0007669"/>
    <property type="project" value="TreeGrafter"/>
</dbReference>
<name>A0A7D5V7K6_9NEIS</name>
<feature type="transmembrane region" description="Helical" evidence="6">
    <location>
        <begin position="71"/>
        <end position="89"/>
    </location>
</feature>
<feature type="transmembrane region" description="Helical" evidence="6">
    <location>
        <begin position="149"/>
        <end position="169"/>
    </location>
</feature>
<dbReference type="RefSeq" id="WP_180307320.1">
    <property type="nucleotide sequence ID" value="NZ_CP058952.1"/>
</dbReference>
<evidence type="ECO:0000256" key="1">
    <source>
        <dbReference type="ARBA" id="ARBA00004651"/>
    </source>
</evidence>
<feature type="transmembrane region" description="Helical" evidence="6">
    <location>
        <begin position="181"/>
        <end position="201"/>
    </location>
</feature>
<dbReference type="Pfam" id="PF01810">
    <property type="entry name" value="LysE"/>
    <property type="match status" value="1"/>
</dbReference>
<evidence type="ECO:0000256" key="4">
    <source>
        <dbReference type="ARBA" id="ARBA00022989"/>
    </source>
</evidence>
<gene>
    <name evidence="7" type="ORF">HZU75_00710</name>
</gene>
<dbReference type="KEGG" id="cfon:HZU75_00710"/>
<organism evidence="7 8">
    <name type="scientific">Chitinibacter fontanus</name>
    <dbReference type="NCBI Taxonomy" id="1737446"/>
    <lineage>
        <taxon>Bacteria</taxon>
        <taxon>Pseudomonadati</taxon>
        <taxon>Pseudomonadota</taxon>
        <taxon>Betaproteobacteria</taxon>
        <taxon>Neisseriales</taxon>
        <taxon>Chitinibacteraceae</taxon>
        <taxon>Chitinibacter</taxon>
    </lineage>
</organism>
<keyword evidence="4 6" id="KW-1133">Transmembrane helix</keyword>
<keyword evidence="8" id="KW-1185">Reference proteome</keyword>
<dbReference type="EMBL" id="CP058952">
    <property type="protein sequence ID" value="QLI80175.1"/>
    <property type="molecule type" value="Genomic_DNA"/>
</dbReference>
<proteinExistence type="predicted"/>
<evidence type="ECO:0000313" key="8">
    <source>
        <dbReference type="Proteomes" id="UP000510822"/>
    </source>
</evidence>
<keyword evidence="3 6" id="KW-0812">Transmembrane</keyword>
<dbReference type="PANTHER" id="PTHR30086:SF20">
    <property type="entry name" value="ARGININE EXPORTER PROTEIN ARGO-RELATED"/>
    <property type="match status" value="1"/>
</dbReference>
<dbReference type="AlphaFoldDB" id="A0A7D5V7K6"/>
<feature type="transmembrane region" description="Helical" evidence="6">
    <location>
        <begin position="38"/>
        <end position="59"/>
    </location>
</feature>
<accession>A0A7D5V7K6</accession>
<evidence type="ECO:0000256" key="6">
    <source>
        <dbReference type="SAM" id="Phobius"/>
    </source>
</evidence>
<comment type="subcellular location">
    <subcellularLocation>
        <location evidence="1">Cell membrane</location>
        <topology evidence="1">Multi-pass membrane protein</topology>
    </subcellularLocation>
</comment>
<keyword evidence="5 6" id="KW-0472">Membrane</keyword>
<sequence length="209" mass="22124">MNSSVFFQGMALCASLIMAIGAQNAFVLRQGISRQHLFVAAITCVTCDFLLMSAGVLGMGKMLQTLPQLEVWMALAGAAFVFWFGWQSLQKAINPSAMSIDTSQSEAKTAKHVAIAALGFSVLNPHAILDTVVLVGGIGAQQPSSHQPMFLLGAVSFSALWFFSLAYGASKLAPLFAKPTAWRILDGLIALMMVAIGVSLLKMSGVLLA</sequence>
<evidence type="ECO:0000256" key="5">
    <source>
        <dbReference type="ARBA" id="ARBA00023136"/>
    </source>
</evidence>